<dbReference type="HOGENOM" id="CLU_1727251_0_0_2"/>
<dbReference type="RefSeq" id="WP_158024065.1">
    <property type="nucleotide sequence ID" value="NZ_CP009516.1"/>
</dbReference>
<name>A0A0E3WTD8_9EURY</name>
<organism evidence="1 2">
    <name type="scientific">Methanosarcina horonobensis HB-1 = JCM 15518</name>
    <dbReference type="NCBI Taxonomy" id="1434110"/>
    <lineage>
        <taxon>Archaea</taxon>
        <taxon>Methanobacteriati</taxon>
        <taxon>Methanobacteriota</taxon>
        <taxon>Stenosarchaea group</taxon>
        <taxon>Methanomicrobia</taxon>
        <taxon>Methanosarcinales</taxon>
        <taxon>Methanosarcinaceae</taxon>
        <taxon>Methanosarcina</taxon>
    </lineage>
</organism>
<dbReference type="AlphaFoldDB" id="A0A0E3WTD8"/>
<evidence type="ECO:0000313" key="1">
    <source>
        <dbReference type="EMBL" id="AKB77670.1"/>
    </source>
</evidence>
<dbReference type="OrthoDB" id="142059at2157"/>
<dbReference type="PATRIC" id="fig|1434110.4.peg.1474"/>
<sequence>MAAAEGPGYGNSTYLNETEDPESELFDLISYNIGVYNQNLNLTPSALKSLIGDEQILFVITLQNGGEMYALGTTENAEFVEFEKLEELTGQEPSLTVRSDESTVHSIIESPSPVQEFSEAVKSGKVTVEDAGLLQKLILWAMSMGLAGLFM</sequence>
<dbReference type="EMBL" id="CP009516">
    <property type="protein sequence ID" value="AKB77670.1"/>
    <property type="molecule type" value="Genomic_DNA"/>
</dbReference>
<accession>A0A0E3WTD8</accession>
<dbReference type="KEGG" id="mhor:MSHOH_1187"/>
<proteinExistence type="predicted"/>
<keyword evidence="2" id="KW-1185">Reference proteome</keyword>
<reference evidence="1 2" key="1">
    <citation type="submission" date="2014-07" db="EMBL/GenBank/DDBJ databases">
        <title>Methanogenic archaea and the global carbon cycle.</title>
        <authorList>
            <person name="Henriksen J.R."/>
            <person name="Luke J."/>
            <person name="Reinhart S."/>
            <person name="Benedict M.N."/>
            <person name="Youngblut N.D."/>
            <person name="Metcalf M.E."/>
            <person name="Whitaker R.J."/>
            <person name="Metcalf W.W."/>
        </authorList>
    </citation>
    <scope>NUCLEOTIDE SEQUENCE [LARGE SCALE GENOMIC DNA]</scope>
    <source>
        <strain evidence="1 2">HB-1</strain>
    </source>
</reference>
<evidence type="ECO:0000313" key="2">
    <source>
        <dbReference type="Proteomes" id="UP000033101"/>
    </source>
</evidence>
<dbReference type="Proteomes" id="UP000033101">
    <property type="component" value="Chromosome"/>
</dbReference>
<gene>
    <name evidence="1" type="ORF">MSHOH_1187</name>
</gene>
<dbReference type="GeneID" id="24830357"/>
<protein>
    <submittedName>
        <fullName evidence="1">Uncharacterized protein</fullName>
    </submittedName>
</protein>